<feature type="region of interest" description="Disordered" evidence="1">
    <location>
        <begin position="1"/>
        <end position="48"/>
    </location>
</feature>
<evidence type="ECO:0000313" key="2">
    <source>
        <dbReference type="EMBL" id="EDQ99765.1"/>
    </source>
</evidence>
<gene>
    <name evidence="2" type="ORF">LACBIDRAFT_334750</name>
</gene>
<keyword evidence="3" id="KW-1185">Reference proteome</keyword>
<dbReference type="EMBL" id="DS547159">
    <property type="protein sequence ID" value="EDQ99765.1"/>
    <property type="molecule type" value="Genomic_DNA"/>
</dbReference>
<dbReference type="Proteomes" id="UP000001194">
    <property type="component" value="Unassembled WGS sequence"/>
</dbReference>
<reference evidence="2 3" key="1">
    <citation type="journal article" date="2008" name="Nature">
        <title>The genome of Laccaria bicolor provides insights into mycorrhizal symbiosis.</title>
        <authorList>
            <person name="Martin F."/>
            <person name="Aerts A."/>
            <person name="Ahren D."/>
            <person name="Brun A."/>
            <person name="Danchin E.G.J."/>
            <person name="Duchaussoy F."/>
            <person name="Gibon J."/>
            <person name="Kohler A."/>
            <person name="Lindquist E."/>
            <person name="Pereda V."/>
            <person name="Salamov A."/>
            <person name="Shapiro H.J."/>
            <person name="Wuyts J."/>
            <person name="Blaudez D."/>
            <person name="Buee M."/>
            <person name="Brokstein P."/>
            <person name="Canbaeck B."/>
            <person name="Cohen D."/>
            <person name="Courty P.E."/>
            <person name="Coutinho P.M."/>
            <person name="Delaruelle C."/>
            <person name="Detter J.C."/>
            <person name="Deveau A."/>
            <person name="DiFazio S."/>
            <person name="Duplessis S."/>
            <person name="Fraissinet-Tachet L."/>
            <person name="Lucic E."/>
            <person name="Frey-Klett P."/>
            <person name="Fourrey C."/>
            <person name="Feussner I."/>
            <person name="Gay G."/>
            <person name="Grimwood J."/>
            <person name="Hoegger P.J."/>
            <person name="Jain P."/>
            <person name="Kilaru S."/>
            <person name="Labbe J."/>
            <person name="Lin Y.C."/>
            <person name="Legue V."/>
            <person name="Le Tacon F."/>
            <person name="Marmeisse R."/>
            <person name="Melayah D."/>
            <person name="Montanini B."/>
            <person name="Muratet M."/>
            <person name="Nehls U."/>
            <person name="Niculita-Hirzel H."/>
            <person name="Oudot-Le Secq M.P."/>
            <person name="Peter M."/>
            <person name="Quesneville H."/>
            <person name="Rajashekar B."/>
            <person name="Reich M."/>
            <person name="Rouhier N."/>
            <person name="Schmutz J."/>
            <person name="Yin T."/>
            <person name="Chalot M."/>
            <person name="Henrissat B."/>
            <person name="Kuees U."/>
            <person name="Lucas S."/>
            <person name="Van de Peer Y."/>
            <person name="Podila G.K."/>
            <person name="Polle A."/>
            <person name="Pukkila P.J."/>
            <person name="Richardson P.M."/>
            <person name="Rouze P."/>
            <person name="Sanders I.R."/>
            <person name="Stajich J.E."/>
            <person name="Tunlid A."/>
            <person name="Tuskan G."/>
            <person name="Grigoriev I.V."/>
        </authorList>
    </citation>
    <scope>NUCLEOTIDE SEQUENCE [LARGE SCALE GENOMIC DNA]</scope>
    <source>
        <strain evidence="3">S238N-H82 / ATCC MYA-4686</strain>
    </source>
</reference>
<proteinExistence type="predicted"/>
<dbReference type="KEGG" id="lbc:LACBIDRAFT_334750"/>
<protein>
    <submittedName>
        <fullName evidence="2">Predicted protein</fullName>
    </submittedName>
</protein>
<sequence>MCPGQSTDSLRPLTEVRSLTNTPDHLQPSSSSSRPSARPASGNNVLANAPSIVMGQRQLGNGNIFTDTDSQPVSPSRMVVELTDSPVSSAQELPPATLPLPPVDGILLSSGTCTNDKILVIACGNCAAHNVVETVKD</sequence>
<dbReference type="AlphaFoldDB" id="B0E063"/>
<dbReference type="HOGENOM" id="CLU_112549_0_0_1"/>
<accession>B0E063</accession>
<dbReference type="RefSeq" id="XP_001889601.1">
    <property type="nucleotide sequence ID" value="XM_001889566.1"/>
</dbReference>
<evidence type="ECO:0000256" key="1">
    <source>
        <dbReference type="SAM" id="MobiDB-lite"/>
    </source>
</evidence>
<dbReference type="GeneID" id="6085274"/>
<dbReference type="InParanoid" id="B0E063"/>
<feature type="compositionally biased region" description="Low complexity" evidence="1">
    <location>
        <begin position="28"/>
        <end position="41"/>
    </location>
</feature>
<name>B0E063_LACBS</name>
<evidence type="ECO:0000313" key="3">
    <source>
        <dbReference type="Proteomes" id="UP000001194"/>
    </source>
</evidence>
<organism evidence="3">
    <name type="scientific">Laccaria bicolor (strain S238N-H82 / ATCC MYA-4686)</name>
    <name type="common">Bicoloured deceiver</name>
    <name type="synonym">Laccaria laccata var. bicolor</name>
    <dbReference type="NCBI Taxonomy" id="486041"/>
    <lineage>
        <taxon>Eukaryota</taxon>
        <taxon>Fungi</taxon>
        <taxon>Dikarya</taxon>
        <taxon>Basidiomycota</taxon>
        <taxon>Agaricomycotina</taxon>
        <taxon>Agaricomycetes</taxon>
        <taxon>Agaricomycetidae</taxon>
        <taxon>Agaricales</taxon>
        <taxon>Agaricineae</taxon>
        <taxon>Hydnangiaceae</taxon>
        <taxon>Laccaria</taxon>
    </lineage>
</organism>